<dbReference type="Proteomes" id="UP000199283">
    <property type="component" value="Unassembled WGS sequence"/>
</dbReference>
<keyword evidence="8" id="KW-1185">Reference proteome</keyword>
<proteinExistence type="predicted"/>
<dbReference type="STRING" id="188906.SAMN04488526_1441"/>
<dbReference type="GO" id="GO:0005506">
    <property type="term" value="F:iron ion binding"/>
    <property type="evidence" value="ECO:0007669"/>
    <property type="project" value="InterPro"/>
</dbReference>
<comment type="subcellular location">
    <subcellularLocation>
        <location evidence="1">Membrane</location>
    </subcellularLocation>
</comment>
<dbReference type="GO" id="GO:0016491">
    <property type="term" value="F:oxidoreductase activity"/>
    <property type="evidence" value="ECO:0007669"/>
    <property type="project" value="InterPro"/>
</dbReference>
<dbReference type="RefSeq" id="WP_092761337.1">
    <property type="nucleotide sequence ID" value="NZ_FNZQ01000002.1"/>
</dbReference>
<gene>
    <name evidence="7" type="ORF">SAMN04488526_1441</name>
</gene>
<feature type="transmembrane region" description="Helical" evidence="5">
    <location>
        <begin position="171"/>
        <end position="188"/>
    </location>
</feature>
<name>A0A1H7KME5_9RHOB</name>
<sequence length="336" mass="39031">MDDTQIGERDRRGDWAPKARIAYPPVLTWPAKPVAALRWIFGWPGYFMPWNMLYFLVALVVWVYLSPPMQAMADLDPLWIAYLLARNAAIVAVFFGAFHLRLYVQRAQGDRFKFNARWPSRDSGQFLFRNQTLDNLTWTFASAIPIWTAFEVLMLWVAANGYVPQVTFVDNPVYFVVLLVLVPVLRDLHFYAIHRAIHWPPLYRMAHNVHHRNVNPGPWSGLSMHPIEHILYFSGVLVFLLIPFHPLHVLSVLIHTALSPAPGHAGFERIEVGDKTSIKTHCYAHYLHHKYFECNYADGMFPLDRWFGTFHDGSPEAKARMKERLRNRSRARTRPT</sequence>
<organism evidence="7 8">
    <name type="scientific">Jannaschia helgolandensis</name>
    <dbReference type="NCBI Taxonomy" id="188906"/>
    <lineage>
        <taxon>Bacteria</taxon>
        <taxon>Pseudomonadati</taxon>
        <taxon>Pseudomonadota</taxon>
        <taxon>Alphaproteobacteria</taxon>
        <taxon>Rhodobacterales</taxon>
        <taxon>Roseobacteraceae</taxon>
        <taxon>Jannaschia</taxon>
    </lineage>
</organism>
<dbReference type="GO" id="GO:0008610">
    <property type="term" value="P:lipid biosynthetic process"/>
    <property type="evidence" value="ECO:0007669"/>
    <property type="project" value="InterPro"/>
</dbReference>
<protein>
    <submittedName>
        <fullName evidence="7">Sterol desaturase/sphingolipid hydroxylase, fatty acid hydroxylase superfamily</fullName>
    </submittedName>
</protein>
<keyword evidence="3 5" id="KW-1133">Transmembrane helix</keyword>
<dbReference type="EMBL" id="FNZQ01000002">
    <property type="protein sequence ID" value="SEK87704.1"/>
    <property type="molecule type" value="Genomic_DNA"/>
</dbReference>
<feature type="domain" description="Fatty acid hydroxylase" evidence="6">
    <location>
        <begin position="180"/>
        <end position="309"/>
    </location>
</feature>
<evidence type="ECO:0000259" key="6">
    <source>
        <dbReference type="Pfam" id="PF04116"/>
    </source>
</evidence>
<feature type="transmembrane region" description="Helical" evidence="5">
    <location>
        <begin position="46"/>
        <end position="65"/>
    </location>
</feature>
<dbReference type="Pfam" id="PF04116">
    <property type="entry name" value="FA_hydroxylase"/>
    <property type="match status" value="1"/>
</dbReference>
<evidence type="ECO:0000256" key="3">
    <source>
        <dbReference type="ARBA" id="ARBA00022989"/>
    </source>
</evidence>
<evidence type="ECO:0000313" key="7">
    <source>
        <dbReference type="EMBL" id="SEK87704.1"/>
    </source>
</evidence>
<evidence type="ECO:0000256" key="2">
    <source>
        <dbReference type="ARBA" id="ARBA00022692"/>
    </source>
</evidence>
<evidence type="ECO:0000256" key="5">
    <source>
        <dbReference type="SAM" id="Phobius"/>
    </source>
</evidence>
<feature type="transmembrane region" description="Helical" evidence="5">
    <location>
        <begin position="136"/>
        <end position="159"/>
    </location>
</feature>
<dbReference type="GO" id="GO:0016020">
    <property type="term" value="C:membrane"/>
    <property type="evidence" value="ECO:0007669"/>
    <property type="project" value="UniProtKB-SubCell"/>
</dbReference>
<dbReference type="InterPro" id="IPR006694">
    <property type="entry name" value="Fatty_acid_hydroxylase"/>
</dbReference>
<dbReference type="AlphaFoldDB" id="A0A1H7KME5"/>
<dbReference type="OrthoDB" id="9770329at2"/>
<accession>A0A1H7KME5</accession>
<evidence type="ECO:0000256" key="1">
    <source>
        <dbReference type="ARBA" id="ARBA00004370"/>
    </source>
</evidence>
<evidence type="ECO:0000313" key="8">
    <source>
        <dbReference type="Proteomes" id="UP000199283"/>
    </source>
</evidence>
<evidence type="ECO:0000256" key="4">
    <source>
        <dbReference type="ARBA" id="ARBA00023136"/>
    </source>
</evidence>
<dbReference type="PANTHER" id="PTHR11863">
    <property type="entry name" value="STEROL DESATURASE"/>
    <property type="match status" value="1"/>
</dbReference>
<dbReference type="InterPro" id="IPR050307">
    <property type="entry name" value="Sterol_Desaturase_Related"/>
</dbReference>
<keyword evidence="4 5" id="KW-0472">Membrane</keyword>
<feature type="transmembrane region" description="Helical" evidence="5">
    <location>
        <begin position="77"/>
        <end position="104"/>
    </location>
</feature>
<reference evidence="7 8" key="1">
    <citation type="submission" date="2016-10" db="EMBL/GenBank/DDBJ databases">
        <authorList>
            <person name="de Groot N.N."/>
        </authorList>
    </citation>
    <scope>NUCLEOTIDE SEQUENCE [LARGE SCALE GENOMIC DNA]</scope>
    <source>
        <strain evidence="7 8">DSM 14858</strain>
    </source>
</reference>
<feature type="transmembrane region" description="Helical" evidence="5">
    <location>
        <begin position="230"/>
        <end position="254"/>
    </location>
</feature>
<keyword evidence="2 5" id="KW-0812">Transmembrane</keyword>